<dbReference type="InterPro" id="IPR025965">
    <property type="entry name" value="FlgD/Vpr_Ig-like"/>
</dbReference>
<comment type="caution">
    <text evidence="2">The sequence shown here is derived from an EMBL/GenBank/DDBJ whole genome shotgun (WGS) entry which is preliminary data.</text>
</comment>
<feature type="domain" description="FlgD/Vpr Ig-like" evidence="1">
    <location>
        <begin position="39"/>
        <end position="88"/>
    </location>
</feature>
<sequence length="102" mass="11053">CEDVTSVPEIEPGDLSVSWGPNPFRDVVRLDLAGWTGRDVRVAVFDPTGRRVRTVFAGKVSAASAVQWDGRDASGRAVAAGIYWLRVSDGADVRSARIVRVR</sequence>
<dbReference type="Gene3D" id="2.60.40.4070">
    <property type="match status" value="1"/>
</dbReference>
<evidence type="ECO:0000259" key="1">
    <source>
        <dbReference type="Pfam" id="PF13860"/>
    </source>
</evidence>
<evidence type="ECO:0000313" key="2">
    <source>
        <dbReference type="EMBL" id="MCA9728983.1"/>
    </source>
</evidence>
<accession>A0A956RQ79</accession>
<reference evidence="2" key="1">
    <citation type="submission" date="2020-04" db="EMBL/GenBank/DDBJ databases">
        <authorList>
            <person name="Zhang T."/>
        </authorList>
    </citation>
    <scope>NUCLEOTIDE SEQUENCE</scope>
    <source>
        <strain evidence="2">HKST-UBA01</strain>
    </source>
</reference>
<name>A0A956RQ79_UNCEI</name>
<proteinExistence type="predicted"/>
<gene>
    <name evidence="2" type="ORF">KC729_14925</name>
</gene>
<dbReference type="EMBL" id="JAGQHR010000536">
    <property type="protein sequence ID" value="MCA9728983.1"/>
    <property type="molecule type" value="Genomic_DNA"/>
</dbReference>
<protein>
    <recommendedName>
        <fullName evidence="1">FlgD/Vpr Ig-like domain-containing protein</fullName>
    </recommendedName>
</protein>
<dbReference type="AlphaFoldDB" id="A0A956RQ79"/>
<dbReference type="Pfam" id="PF13860">
    <property type="entry name" value="FlgD_ig"/>
    <property type="match status" value="1"/>
</dbReference>
<reference evidence="2" key="2">
    <citation type="journal article" date="2021" name="Microbiome">
        <title>Successional dynamics and alternative stable states in a saline activated sludge microbial community over 9 years.</title>
        <authorList>
            <person name="Wang Y."/>
            <person name="Ye J."/>
            <person name="Ju F."/>
            <person name="Liu L."/>
            <person name="Boyd J.A."/>
            <person name="Deng Y."/>
            <person name="Parks D.H."/>
            <person name="Jiang X."/>
            <person name="Yin X."/>
            <person name="Woodcroft B.J."/>
            <person name="Tyson G.W."/>
            <person name="Hugenholtz P."/>
            <person name="Polz M.F."/>
            <person name="Zhang T."/>
        </authorList>
    </citation>
    <scope>NUCLEOTIDE SEQUENCE</scope>
    <source>
        <strain evidence="2">HKST-UBA01</strain>
    </source>
</reference>
<feature type="non-terminal residue" evidence="2">
    <location>
        <position position="1"/>
    </location>
</feature>
<evidence type="ECO:0000313" key="3">
    <source>
        <dbReference type="Proteomes" id="UP000697710"/>
    </source>
</evidence>
<organism evidence="2 3">
    <name type="scientific">Eiseniibacteriota bacterium</name>
    <dbReference type="NCBI Taxonomy" id="2212470"/>
    <lineage>
        <taxon>Bacteria</taxon>
        <taxon>Candidatus Eiseniibacteriota</taxon>
    </lineage>
</organism>
<dbReference type="Proteomes" id="UP000697710">
    <property type="component" value="Unassembled WGS sequence"/>
</dbReference>